<reference evidence="2" key="13">
    <citation type="journal article" date="2015" name="Genome Res.">
        <title>The Release 6 reference sequence of the Drosophila melanogaster genome.</title>
        <authorList>
            <person name="Hoskins R.A."/>
            <person name="Carlson J.W."/>
            <person name="Wan K.H."/>
            <person name="Park S."/>
            <person name="Mendez I."/>
            <person name="Galle S.E."/>
            <person name="Booth B.W."/>
            <person name="Pfeiffer B.D."/>
            <person name="George R.A."/>
            <person name="Svirskas R."/>
            <person name="Krzywinski M."/>
            <person name="Schein J."/>
            <person name="Accardo M.C."/>
            <person name="Damia E."/>
            <person name="Messina G."/>
            <person name="Mendez-Lago M."/>
            <person name="de Pablos B."/>
            <person name="Demakova O.V."/>
            <person name="Andreyeva E.N."/>
            <person name="Boldyreva L.V."/>
            <person name="Marra M."/>
            <person name="Carvalho A.B."/>
            <person name="Dimitri P."/>
            <person name="Villasante A."/>
            <person name="Zhimulev I.F."/>
            <person name="Rubin G.M."/>
            <person name="Karpen G.H."/>
            <person name="Celniker S.E."/>
        </authorList>
    </citation>
    <scope>NUCLEOTIDE SEQUENCE</scope>
</reference>
<dbReference type="PaxDb" id="7227-FBpp0304786"/>
<dbReference type="AlphaFoldDB" id="Q6IHK5"/>
<dbReference type="OMA" id="HHRDAQD"/>
<dbReference type="OrthoDB" id="7806903at2759"/>
<evidence type="ECO:0000313" key="2">
    <source>
        <dbReference type="EMBL" id="AGB92979.1"/>
    </source>
</evidence>
<accession>Q6IHK5</accession>
<reference evidence="2" key="12">
    <citation type="journal article" date="2015" name="G3 (Bethesda)">
        <title>Gene Model Annotations for Drosophila melanogaster: The Rule-Benders.</title>
        <authorList>
            <consortium name="FlyBase Consortium"/>
            <person name="Crosby M.A."/>
            <person name="Gramates L.S."/>
            <person name="Dos Santos G."/>
            <person name="Matthews B.B."/>
            <person name="St Pierre S.E."/>
            <person name="Zhou P."/>
            <person name="Schroeder A.J."/>
            <person name="Falls K."/>
            <person name="Emmert D.B."/>
            <person name="Russo S.M."/>
            <person name="Gelbart W.M."/>
            <person name="null"/>
        </authorList>
    </citation>
    <scope>NUCLEOTIDE SEQUENCE</scope>
</reference>
<reference evidence="5" key="2">
    <citation type="journal article" date="2002" name="Genome Biol.">
        <title>Finishing a whole-genome shotgun: release 3 of the Drosophila melanogaster euchromatic genome sequence.</title>
        <authorList>
            <person name="Celniker S.E."/>
            <person name="Wheeler D.A."/>
            <person name="Kronmiller B."/>
            <person name="Carlson J.W."/>
            <person name="Halpern A."/>
            <person name="Patel S."/>
            <person name="Adams M."/>
            <person name="Champe M."/>
            <person name="Dugan S.P."/>
            <person name="Frise E."/>
            <person name="Hodgson A."/>
            <person name="George R.A."/>
            <person name="Hoskins R.A."/>
            <person name="Laverty T."/>
            <person name="Muzny D.M."/>
            <person name="Nelson C.R."/>
            <person name="Pacleb J.M."/>
            <person name="Park S."/>
            <person name="Pfeiffer B.D."/>
            <person name="Richards S."/>
            <person name="Sodergren E.J."/>
            <person name="Svirskas R."/>
            <person name="Tabor P.E."/>
            <person name="Wan K."/>
            <person name="Stapleton M."/>
            <person name="Sutton G.G."/>
            <person name="Venter C."/>
            <person name="Weinstock G."/>
            <person name="Scherer S.E."/>
            <person name="Myers E.W."/>
            <person name="Gibbs R.A."/>
            <person name="Rubin G.M."/>
        </authorList>
    </citation>
    <scope>NUCLEOTIDE SEQUENCE [LARGE SCALE GENOMIC DNA]</scope>
    <source>
        <strain evidence="5">Berkeley</strain>
    </source>
</reference>
<dbReference type="KEGG" id="dme:Dmel_CG43850"/>
<keyword evidence="1" id="KW-0812">Transmembrane</keyword>
<evidence type="ECO:0000313" key="4">
    <source>
        <dbReference type="FlyBase" id="FBgn0264432"/>
    </source>
</evidence>
<reference evidence="2 5" key="10">
    <citation type="journal article" date="2007" name="Science">
        <title>Sequence finishing and mapping of Drosophila melanogaster heterochromatin.</title>
        <authorList>
            <person name="Hoskins R.A."/>
            <person name="Carlson J.W."/>
            <person name="Kennedy C."/>
            <person name="Acevedo D."/>
            <person name="Evans-Holm M."/>
            <person name="Frise E."/>
            <person name="Wan K.H."/>
            <person name="Park S."/>
            <person name="Mendez-Lago M."/>
            <person name="Rossi F."/>
            <person name="Villasante A."/>
            <person name="Dimitri P."/>
            <person name="Karpen G.H."/>
            <person name="Celniker S.E."/>
        </authorList>
    </citation>
    <scope>NUCLEOTIDE SEQUENCE [LARGE SCALE GENOMIC DNA]</scope>
    <source>
        <strain evidence="5">Berkeley</strain>
    </source>
</reference>
<evidence type="ECO:0000313" key="3">
    <source>
        <dbReference type="EMBL" id="DAA03610.1"/>
    </source>
</evidence>
<reference evidence="2" key="11">
    <citation type="journal article" date="2015" name="G3 (Bethesda)">
        <title>Gene Model Annotations for Drosophila melanogaster: Impact of High-Throughput Data.</title>
        <authorList>
            <consortium name="FlyBase Consortium"/>
            <person name="Matthews B.B."/>
            <person name="Dos Santos G."/>
            <person name="Crosby M.A."/>
            <person name="Emmert D.B."/>
            <person name="St Pierre S.E."/>
            <person name="Gramates L.S."/>
            <person name="Zhou P."/>
            <person name="Schroeder A.J."/>
            <person name="Falls K."/>
            <person name="Strelets V."/>
            <person name="Russo S.M."/>
            <person name="Gelbart W.M."/>
            <person name="null"/>
        </authorList>
    </citation>
    <scope>NUCLEOTIDE SEQUENCE</scope>
</reference>
<dbReference type="EMBL" id="BK003411">
    <property type="protein sequence ID" value="DAA03610.1"/>
    <property type="molecule type" value="Genomic_DNA"/>
</dbReference>
<reference evidence="2" key="8">
    <citation type="submission" date="2006-08" db="EMBL/GenBank/DDBJ databases">
        <authorList>
            <person name="Celniker S."/>
            <person name="Carlson J."/>
            <person name="Wan K."/>
            <person name="Frise E."/>
            <person name="Hoskins R."/>
            <person name="Park S."/>
            <person name="Svirskas R."/>
            <person name="Rubin G."/>
        </authorList>
    </citation>
    <scope>NUCLEOTIDE SEQUENCE</scope>
</reference>
<evidence type="ECO:0000313" key="5">
    <source>
        <dbReference type="Proteomes" id="UP000000803"/>
    </source>
</evidence>
<reference evidence="5" key="4">
    <citation type="journal article" date="2002" name="Genome Biol.">
        <title>The transposable elements of the Drosophila melanogaster euchromatin: a genomics perspective.</title>
        <authorList>
            <person name="Kaminker J.S."/>
            <person name="Bergman C.M."/>
            <person name="Kronmiller B."/>
            <person name="Carlson J."/>
            <person name="Svirskas R."/>
            <person name="Patel S."/>
            <person name="Frise E."/>
            <person name="Wheeler D.A."/>
            <person name="Lewis S.E."/>
            <person name="Rubin G.M."/>
            <person name="Ashburner M."/>
            <person name="Celniker S.E."/>
        </authorList>
    </citation>
    <scope>NUCLEOTIDE SEQUENCE [LARGE SCALE GENOMIC DNA]</scope>
    <source>
        <strain evidence="5">Berkeley</strain>
    </source>
</reference>
<protein>
    <submittedName>
        <fullName evidence="3">HDC02355</fullName>
    </submittedName>
</protein>
<reference evidence="5" key="3">
    <citation type="journal article" date="2002" name="Genome Biol.">
        <title>Annotation of the Drosophila melanogaster euchromatic genome: a systematic review.</title>
        <authorList>
            <person name="Misra S."/>
            <person name="Crosby M.A."/>
            <person name="Mungall C.J."/>
            <person name="Matthews B.B."/>
            <person name="Campbell K.S."/>
            <person name="Hradecky P."/>
            <person name="Huang Y."/>
            <person name="Kaminker J.S."/>
            <person name="Millburn G.H."/>
            <person name="Prochnik S.E."/>
            <person name="Smith C.D."/>
            <person name="Tupy J.L."/>
            <person name="Whitfied E.J."/>
            <person name="Bayraktaroglu L."/>
            <person name="Berman B.P."/>
            <person name="Bettencourt B.R."/>
            <person name="Celniker S.E."/>
            <person name="de Grey A.D."/>
            <person name="Drysdale R.A."/>
            <person name="Harris N.L."/>
            <person name="Richter J."/>
            <person name="Russo S."/>
            <person name="Schroeder A.J."/>
            <person name="Shu S.Q."/>
            <person name="Stapleton M."/>
            <person name="Yamada C."/>
            <person name="Ashburner M."/>
            <person name="Gelbart W.M."/>
            <person name="Rubin G.M."/>
            <person name="Lewis S.E."/>
        </authorList>
    </citation>
    <scope>GENOME REANNOTATION</scope>
    <source>
        <strain evidence="5">Berkeley</strain>
    </source>
</reference>
<dbReference type="InParanoid" id="Q6IHK5"/>
<reference evidence="2 5" key="5">
    <citation type="journal article" date="2002" name="Genome Biol.">
        <title>Heterochromatic sequences in a Drosophila whole-genome shotgun assembly.</title>
        <authorList>
            <person name="Hoskins R.A."/>
            <person name="Smith C.D."/>
            <person name="Carlson J.W."/>
            <person name="Carvalho A.B."/>
            <person name="Halpern A."/>
            <person name="Kaminker J.S."/>
            <person name="Kennedy C."/>
            <person name="Mungall C.J."/>
            <person name="Sullivan B.A."/>
            <person name="Sutton G.G."/>
            <person name="Yasuhara J.C."/>
            <person name="Wakimoto B.T."/>
            <person name="Myers E.W."/>
            <person name="Celniker S.E."/>
            <person name="Rubin G.M."/>
            <person name="Karpen G.H."/>
        </authorList>
    </citation>
    <scope>NUCLEOTIDE SEQUENCE [LARGE SCALE GENOMIC DNA]</scope>
    <source>
        <strain evidence="5">Berkeley</strain>
    </source>
</reference>
<evidence type="ECO:0000256" key="1">
    <source>
        <dbReference type="SAM" id="Phobius"/>
    </source>
</evidence>
<organism evidence="3">
    <name type="scientific">Drosophila melanogaster</name>
    <name type="common">Fruit fly</name>
    <dbReference type="NCBI Taxonomy" id="7227"/>
    <lineage>
        <taxon>Eukaryota</taxon>
        <taxon>Metazoa</taxon>
        <taxon>Ecdysozoa</taxon>
        <taxon>Arthropoda</taxon>
        <taxon>Hexapoda</taxon>
        <taxon>Insecta</taxon>
        <taxon>Pterygota</taxon>
        <taxon>Neoptera</taxon>
        <taxon>Endopterygota</taxon>
        <taxon>Diptera</taxon>
        <taxon>Brachycera</taxon>
        <taxon>Muscomorpha</taxon>
        <taxon>Ephydroidea</taxon>
        <taxon>Drosophilidae</taxon>
        <taxon>Drosophila</taxon>
        <taxon>Sophophora</taxon>
    </lineage>
</organism>
<dbReference type="FlyBase" id="FBgn0264432">
    <property type="gene designation" value="CG43850"/>
</dbReference>
<dbReference type="Proteomes" id="UP000000803">
    <property type="component" value="Chromosome 2L"/>
</dbReference>
<reference evidence="2" key="14">
    <citation type="submission" date="2022-11" db="EMBL/GenBank/DDBJ databases">
        <title>Drosophila melanogaster release 4 sequence.</title>
        <authorList>
            <consortium name="Berkeley Drosophila Genome Project"/>
            <person name="Celniker S."/>
            <person name="Carlson J."/>
            <person name="Wan K."/>
            <person name="Pfeiffer B."/>
            <person name="Frise E."/>
            <person name="George R."/>
            <person name="Hoskins R."/>
            <person name="Stapleton M."/>
            <person name="Pacleb J."/>
            <person name="Park S."/>
            <person name="Svirskas R."/>
            <person name="Smith E."/>
            <person name="Yu C."/>
            <person name="Rubin G."/>
        </authorList>
    </citation>
    <scope>NUCLEOTIDE SEQUENCE</scope>
</reference>
<dbReference type="AGR" id="FB:FBgn0264432"/>
<reference evidence="3" key="6">
    <citation type="journal article" date="2003" name="Genome Biol.">
        <title>An integrated gene annotation and transcriptional profiling approach towards the full gene content of the Drosophila genome.</title>
        <authorList>
            <person name="Hild M."/>
            <person name="Beckmann B."/>
            <person name="Haas S.A."/>
            <person name="Koch B."/>
            <person name="Solovyev V."/>
            <person name="Busold C."/>
            <person name="Fellenberg K."/>
            <person name="Boutros M."/>
            <person name="Vingron M."/>
            <person name="Sauer F."/>
            <person name="Hoheisel J.D."/>
            <person name="Paro R."/>
        </authorList>
    </citation>
    <scope>NUCLEOTIDE SEQUENCE</scope>
</reference>
<dbReference type="RefSeq" id="NP_001260444.1">
    <property type="nucleotide sequence ID" value="NM_001273515.2"/>
</dbReference>
<reference evidence="2 5" key="9">
    <citation type="journal article" date="2007" name="Science">
        <title>The Release 5.1 annotation of Drosophila melanogaster heterochromatin.</title>
        <authorList>
            <person name="Smith C.D."/>
            <person name="Shu S."/>
            <person name="Mungall C.J."/>
            <person name="Karpen G.H."/>
        </authorList>
    </citation>
    <scope>NUCLEOTIDE SEQUENCE [LARGE SCALE GENOMIC DNA]</scope>
    <source>
        <strain evidence="5">Berkeley</strain>
    </source>
</reference>
<dbReference type="EMBL" id="AE014134">
    <property type="protein sequence ID" value="AGB92979.1"/>
    <property type="molecule type" value="Genomic_DNA"/>
</dbReference>
<reference evidence="2 5" key="1">
    <citation type="journal article" date="2000" name="Science">
        <title>The genome sequence of Drosophila melanogaster.</title>
        <authorList>
            <person name="Adams M.D."/>
            <person name="Celniker S.E."/>
            <person name="Holt R.A."/>
            <person name="Evans C.A."/>
            <person name="Gocayne J.D."/>
            <person name="Amanatides P.G."/>
            <person name="Scherer S.E."/>
            <person name="Li P.W."/>
            <person name="Hoskins R.A."/>
            <person name="Galle R.F."/>
            <person name="George R.A."/>
            <person name="Lewis S.E."/>
            <person name="Richards S."/>
            <person name="Ashburner M."/>
            <person name="Henderson S.N."/>
            <person name="Sutton G.G."/>
            <person name="Wortman J.R."/>
            <person name="Yandell M.D."/>
            <person name="Zhang Q."/>
            <person name="Chen L.X."/>
            <person name="Brandon R.C."/>
            <person name="Rogers Y.H."/>
            <person name="Blazej R.G."/>
            <person name="Champe M."/>
            <person name="Pfeiffer B.D."/>
            <person name="Wan K.H."/>
            <person name="Doyle C."/>
            <person name="Baxter E.G."/>
            <person name="Helt G."/>
            <person name="Nelson C.R."/>
            <person name="Gabor G.L."/>
            <person name="Abril J.F."/>
            <person name="Agbayani A."/>
            <person name="An H.J."/>
            <person name="Andrews-Pfannkoch C."/>
            <person name="Baldwin D."/>
            <person name="Ballew R.M."/>
            <person name="Basu A."/>
            <person name="Baxendale J."/>
            <person name="Bayraktaroglu L."/>
            <person name="Beasley E.M."/>
            <person name="Beeson K.Y."/>
            <person name="Benos P.V."/>
            <person name="Berman B.P."/>
            <person name="Bhandari D."/>
            <person name="Bolshakov S."/>
            <person name="Borkova D."/>
            <person name="Botchan M.R."/>
            <person name="Bouck J."/>
            <person name="Brokstein P."/>
            <person name="Brottier P."/>
            <person name="Burtis K.C."/>
            <person name="Busam D.A."/>
            <person name="Butler H."/>
            <person name="Cadieu E."/>
            <person name="Center A."/>
            <person name="Chandra I."/>
            <person name="Cherry J.M."/>
            <person name="Cawley S."/>
            <person name="Dahlke C."/>
            <person name="Davenport L.B."/>
            <person name="Davies P."/>
            <person name="de Pablos B."/>
            <person name="Delcher A."/>
            <person name="Deng Z."/>
            <person name="Mays A.D."/>
            <person name="Dew I."/>
            <person name="Dietz S.M."/>
            <person name="Dodson K."/>
            <person name="Doup L.E."/>
            <person name="Downes M."/>
            <person name="Dugan-Rocha S."/>
            <person name="Dunkov B.C."/>
            <person name="Dunn P."/>
            <person name="Durbin K.J."/>
            <person name="Evangelista C.C."/>
            <person name="Ferraz C."/>
            <person name="Ferriera S."/>
            <person name="Fleischmann W."/>
            <person name="Fosler C."/>
            <person name="Gabrielian A.E."/>
            <person name="Garg N.S."/>
            <person name="Gelbart W.M."/>
            <person name="Glasser K."/>
            <person name="Glodek A."/>
            <person name="Gong F."/>
            <person name="Gorrell J.H."/>
            <person name="Gu Z."/>
            <person name="Guan P."/>
            <person name="Harris M."/>
            <person name="Harris N.L."/>
            <person name="Harvey D."/>
            <person name="Heiman T.J."/>
            <person name="Hernandez J.R."/>
            <person name="Houck J."/>
            <person name="Hostin D."/>
            <person name="Houston K.A."/>
            <person name="Howland T.J."/>
            <person name="Wei M.H."/>
            <person name="Ibegwam C."/>
            <person name="Jalali M."/>
            <person name="Kalush F."/>
            <person name="Karpen G.H."/>
            <person name="Ke Z."/>
            <person name="Kennison J.A."/>
            <person name="Ketchum K.A."/>
            <person name="Kimmel B.E."/>
            <person name="Kodira C.D."/>
            <person name="Kraft C."/>
            <person name="Kravitz S."/>
            <person name="Kulp D."/>
            <person name="Lai Z."/>
            <person name="Lasko P."/>
            <person name="Lei Y."/>
            <person name="Levitsky A.A."/>
            <person name="Li J."/>
            <person name="Li Z."/>
            <person name="Liang Y."/>
            <person name="Lin X."/>
            <person name="Liu X."/>
            <person name="Mattei B."/>
            <person name="McIntosh T.C."/>
            <person name="McLeod M.P."/>
            <person name="McPherson D."/>
            <person name="Merkulov G."/>
            <person name="Milshina N.V."/>
            <person name="Mobarry C."/>
            <person name="Morris J."/>
            <person name="Moshrefi A."/>
            <person name="Mount S.M."/>
            <person name="Moy M."/>
            <person name="Murphy B."/>
            <person name="Murphy L."/>
            <person name="Muzny D.M."/>
            <person name="Nelson D.L."/>
            <person name="Nelson D.R."/>
            <person name="Nelson K.A."/>
            <person name="Nixon K."/>
            <person name="Nusskern D.R."/>
            <person name="Pacleb J.M."/>
            <person name="Palazzolo M."/>
            <person name="Pittman G.S."/>
            <person name="Pan S."/>
            <person name="Pollard J."/>
            <person name="Puri V."/>
            <person name="Reese M.G."/>
            <person name="Reinert K."/>
            <person name="Remington K."/>
            <person name="Saunders R.D."/>
            <person name="Scheeler F."/>
            <person name="Shen H."/>
            <person name="Shue B.C."/>
            <person name="Siden-Kiamos I."/>
            <person name="Simpson M."/>
            <person name="Skupski M.P."/>
            <person name="Smith T."/>
            <person name="Spier E."/>
            <person name="Spradling A.C."/>
            <person name="Stapleton M."/>
            <person name="Strong R."/>
            <person name="Sun E."/>
            <person name="Svirskas R."/>
            <person name="Tector C."/>
            <person name="Turner R."/>
            <person name="Venter E."/>
            <person name="Wang A.H."/>
            <person name="Wang X."/>
            <person name="Wang Z.Y."/>
            <person name="Wassarman D.A."/>
            <person name="Weinstock G.M."/>
            <person name="Weissenbach J."/>
            <person name="Williams S.M."/>
            <person name="WoodageT"/>
            <person name="Worley K.C."/>
            <person name="Wu D."/>
            <person name="Yang S."/>
            <person name="Yao Q.A."/>
            <person name="Ye J."/>
            <person name="Yeh R.F."/>
            <person name="Zaveri J.S."/>
            <person name="Zhan M."/>
            <person name="Zhang G."/>
            <person name="Zhao Q."/>
            <person name="Zheng L."/>
            <person name="Zheng X.H."/>
            <person name="Zhong F.N."/>
            <person name="Zhong W."/>
            <person name="Zhou X."/>
            <person name="Zhu S."/>
            <person name="Zhu X."/>
            <person name="Smith H.O."/>
            <person name="Gibbs R.A."/>
            <person name="Myers E.W."/>
            <person name="Rubin G.M."/>
            <person name="Venter J.C."/>
        </authorList>
    </citation>
    <scope>NUCLEOTIDE SEQUENCE [LARGE SCALE GENOMIC DNA]</scope>
    <source>
        <strain evidence="5">Berkeley</strain>
    </source>
</reference>
<name>Q6IHK5_DROME</name>
<gene>
    <name evidence="2" type="primary">Dmel\CG43850</name>
    <name evidence="2 4" type="ORF">CG43850</name>
    <name evidence="2" type="ORF">Dmel_CG43850</name>
    <name evidence="3" type="ORF">HDC02355</name>
</gene>
<proteinExistence type="predicted"/>
<reference evidence="2 5" key="7">
    <citation type="journal article" date="2005" name="PLoS Comput. Biol.">
        <title>Combined evidence annotation of transposable elements in genome sequences.</title>
        <authorList>
            <person name="Quesneville H."/>
            <person name="Bergman C.M."/>
            <person name="Andrieu O."/>
            <person name="Autard D."/>
            <person name="Nouaud D."/>
            <person name="Ashburner M."/>
            <person name="Anxolabehere D."/>
        </authorList>
    </citation>
    <scope>NUCLEOTIDE SEQUENCE [LARGE SCALE GENOMIC DNA]</scope>
    <source>
        <strain evidence="5">Berkeley</strain>
    </source>
</reference>
<dbReference type="Bgee" id="FBgn0264432">
    <property type="expression patterns" value="Expressed in transmedullary neuron Tm2 (Drosophila) in insect head and 44 other cell types or tissues"/>
</dbReference>
<keyword evidence="5" id="KW-1185">Reference proteome</keyword>
<sequence length="76" mass="8814">MCIKTCKDIKFGEHCDGGHEGGENIVIRTSKSDNEHFQLQLQLQARLNKQKHKGYKLPNFKILMCCCYFIIIVLMI</sequence>
<feature type="transmembrane region" description="Helical" evidence="1">
    <location>
        <begin position="57"/>
        <end position="75"/>
    </location>
</feature>
<dbReference type="VEuPathDB" id="VectorBase:FBgn0264432"/>
<dbReference type="GeneID" id="14462762"/>
<dbReference type="EMBL" id="AE014134">
    <property type="protein sequence ID" value="AHN54414.1"/>
    <property type="molecule type" value="Genomic_DNA"/>
</dbReference>
<dbReference type="BioGRID-ORCS" id="14462762">
    <property type="hits" value="0 hits in 1 CRISPR screen"/>
</dbReference>
<keyword evidence="1" id="KW-0472">Membrane</keyword>
<reference evidence="2" key="15">
    <citation type="submission" date="2022-11" db="EMBL/GenBank/DDBJ databases">
        <authorList>
            <consortium name="FlyBase"/>
        </authorList>
    </citation>
    <scope>NUCLEOTIDE SEQUENCE</scope>
</reference>
<keyword evidence="1" id="KW-1133">Transmembrane helix</keyword>
<dbReference type="RefSeq" id="NP_001285900.1">
    <property type="nucleotide sequence ID" value="NM_001298971.1"/>
</dbReference>
<dbReference type="HOGENOM" id="CLU_177235_0_0_1"/>